<reference evidence="4" key="1">
    <citation type="journal article" date="2019" name="Int. J. Syst. Evol. Microbiol.">
        <title>The Global Catalogue of Microorganisms (GCM) 10K type strain sequencing project: providing services to taxonomists for standard genome sequencing and annotation.</title>
        <authorList>
            <consortium name="The Broad Institute Genomics Platform"/>
            <consortium name="The Broad Institute Genome Sequencing Center for Infectious Disease"/>
            <person name="Wu L."/>
            <person name="Ma J."/>
        </authorList>
    </citation>
    <scope>NUCLEOTIDE SEQUENCE [LARGE SCALE GENOMIC DNA]</scope>
    <source>
        <strain evidence="4">CCM 8691</strain>
    </source>
</reference>
<feature type="domain" description="Response regulatory" evidence="2">
    <location>
        <begin position="9"/>
        <end position="121"/>
    </location>
</feature>
<dbReference type="EMBL" id="JBHSBW010000003">
    <property type="protein sequence ID" value="MFC4209784.1"/>
    <property type="molecule type" value="Genomic_DNA"/>
</dbReference>
<dbReference type="SMART" id="SM00448">
    <property type="entry name" value="REC"/>
    <property type="match status" value="1"/>
</dbReference>
<dbReference type="Proteomes" id="UP001595789">
    <property type="component" value="Unassembled WGS sequence"/>
</dbReference>
<dbReference type="Gene3D" id="3.40.50.2300">
    <property type="match status" value="1"/>
</dbReference>
<dbReference type="InterPro" id="IPR001789">
    <property type="entry name" value="Sig_transdc_resp-reg_receiver"/>
</dbReference>
<dbReference type="RefSeq" id="WP_378981034.1">
    <property type="nucleotide sequence ID" value="NZ_JBHSBW010000003.1"/>
</dbReference>
<name>A0ABV8P3C4_9SPHI</name>
<dbReference type="SUPFAM" id="SSF52172">
    <property type="entry name" value="CheY-like"/>
    <property type="match status" value="1"/>
</dbReference>
<proteinExistence type="predicted"/>
<evidence type="ECO:0000313" key="4">
    <source>
        <dbReference type="Proteomes" id="UP001595789"/>
    </source>
</evidence>
<gene>
    <name evidence="3" type="ORF">ACFOWA_01240</name>
</gene>
<keyword evidence="4" id="KW-1185">Reference proteome</keyword>
<evidence type="ECO:0000259" key="2">
    <source>
        <dbReference type="PROSITE" id="PS50110"/>
    </source>
</evidence>
<keyword evidence="1" id="KW-0597">Phosphoprotein</keyword>
<comment type="caution">
    <text evidence="3">The sequence shown here is derived from an EMBL/GenBank/DDBJ whole genome shotgun (WGS) entry which is preliminary data.</text>
</comment>
<protein>
    <submittedName>
        <fullName evidence="3">LytR/AlgR family response regulator transcription factor</fullName>
    </submittedName>
</protein>
<organism evidence="3 4">
    <name type="scientific">Pedobacter lithocola</name>
    <dbReference type="NCBI Taxonomy" id="1908239"/>
    <lineage>
        <taxon>Bacteria</taxon>
        <taxon>Pseudomonadati</taxon>
        <taxon>Bacteroidota</taxon>
        <taxon>Sphingobacteriia</taxon>
        <taxon>Sphingobacteriales</taxon>
        <taxon>Sphingobacteriaceae</taxon>
        <taxon>Pedobacter</taxon>
    </lineage>
</organism>
<evidence type="ECO:0000256" key="1">
    <source>
        <dbReference type="PROSITE-ProRule" id="PRU00169"/>
    </source>
</evidence>
<evidence type="ECO:0000313" key="3">
    <source>
        <dbReference type="EMBL" id="MFC4209784.1"/>
    </source>
</evidence>
<accession>A0ABV8P3C4</accession>
<dbReference type="Pfam" id="PF00072">
    <property type="entry name" value="Response_reg"/>
    <property type="match status" value="1"/>
</dbReference>
<feature type="modified residue" description="4-aspartylphosphate" evidence="1">
    <location>
        <position position="61"/>
    </location>
</feature>
<sequence length="129" mass="14589">MRASKKKYTCVIVDDDVNAIQVLKAHISIIPKLSLIAAHTNPIQAIAEVKGKGYIDFLLLDINMRVSGLDVALRLREYARFIIFVTGHPEYALAAFNAEADRFLSKPVSLPKFIITINQLLYHKIRNRL</sequence>
<dbReference type="InterPro" id="IPR011006">
    <property type="entry name" value="CheY-like_superfamily"/>
</dbReference>
<dbReference type="PROSITE" id="PS50110">
    <property type="entry name" value="RESPONSE_REGULATORY"/>
    <property type="match status" value="1"/>
</dbReference>